<dbReference type="SUPFAM" id="SSF55804">
    <property type="entry name" value="Phoshotransferase/anion transport protein"/>
    <property type="match status" value="1"/>
</dbReference>
<dbReference type="InterPro" id="IPR016152">
    <property type="entry name" value="PTrfase/Anion_transptr"/>
</dbReference>
<dbReference type="InterPro" id="IPR036095">
    <property type="entry name" value="PTS_EIIB-like_sf"/>
</dbReference>
<dbReference type="PANTHER" id="PTHR36203">
    <property type="entry name" value="ASCORBATE-SPECIFIC PTS SYSTEM EIIA COMPONENT"/>
    <property type="match status" value="1"/>
</dbReference>
<evidence type="ECO:0000256" key="11">
    <source>
        <dbReference type="SAM" id="MobiDB-lite"/>
    </source>
</evidence>
<evidence type="ECO:0000256" key="6">
    <source>
        <dbReference type="ARBA" id="ARBA00022683"/>
    </source>
</evidence>
<dbReference type="InterPro" id="IPR051351">
    <property type="entry name" value="Ascorbate-PTS_EIIA_comp"/>
</dbReference>
<dbReference type="PROSITE" id="PS51094">
    <property type="entry name" value="PTS_EIIA_TYPE_2"/>
    <property type="match status" value="1"/>
</dbReference>
<keyword evidence="7" id="KW-0418">Kinase</keyword>
<dbReference type="EMBL" id="CP097218">
    <property type="protein sequence ID" value="UQN28913.1"/>
    <property type="molecule type" value="Genomic_DNA"/>
</dbReference>
<evidence type="ECO:0000256" key="3">
    <source>
        <dbReference type="ARBA" id="ARBA00022490"/>
    </source>
</evidence>
<dbReference type="PANTHER" id="PTHR36203:SF1">
    <property type="entry name" value="ASCORBATE-SPECIFIC PTS SYSTEM EIIA COMPONENT"/>
    <property type="match status" value="1"/>
</dbReference>
<dbReference type="InterPro" id="IPR002178">
    <property type="entry name" value="PTS_EIIA_type-2_dom"/>
</dbReference>
<dbReference type="Pfam" id="PF02302">
    <property type="entry name" value="PTS_IIB"/>
    <property type="match status" value="1"/>
</dbReference>
<keyword evidence="6" id="KW-0598">Phosphotransferase system</keyword>
<keyword evidence="3" id="KW-0963">Cytoplasm</keyword>
<evidence type="ECO:0000313" key="13">
    <source>
        <dbReference type="EMBL" id="UQN28913.1"/>
    </source>
</evidence>
<dbReference type="Pfam" id="PF00359">
    <property type="entry name" value="PTS_EIIA_2"/>
    <property type="match status" value="1"/>
</dbReference>
<dbReference type="Gene3D" id="3.40.50.2300">
    <property type="match status" value="1"/>
</dbReference>
<keyword evidence="13" id="KW-0762">Sugar transport</keyword>
<evidence type="ECO:0000313" key="14">
    <source>
        <dbReference type="Proteomes" id="UP001055868"/>
    </source>
</evidence>
<dbReference type="InterPro" id="IPR003501">
    <property type="entry name" value="PTS_EIIB_2/3"/>
</dbReference>
<dbReference type="CDD" id="cd05563">
    <property type="entry name" value="PTS_IIB_ascorbate"/>
    <property type="match status" value="1"/>
</dbReference>
<feature type="domain" description="PTS EIIA type-2" evidence="12">
    <location>
        <begin position="11"/>
        <end position="154"/>
    </location>
</feature>
<evidence type="ECO:0000256" key="9">
    <source>
        <dbReference type="ARBA" id="ARBA00041175"/>
    </source>
</evidence>
<accession>A0ABY4N645</accession>
<evidence type="ECO:0000256" key="1">
    <source>
        <dbReference type="ARBA" id="ARBA00004496"/>
    </source>
</evidence>
<reference evidence="13" key="1">
    <citation type="submission" date="2022-05" db="EMBL/GenBank/DDBJ databases">
        <title>Genomic analysis of Brachybacterium sp. CBA3104.</title>
        <authorList>
            <person name="Roh S.W."/>
            <person name="Kim Y.B."/>
            <person name="Kim Y."/>
        </authorList>
    </citation>
    <scope>NUCLEOTIDE SEQUENCE</scope>
    <source>
        <strain evidence="13">CBA3104</strain>
    </source>
</reference>
<comment type="function">
    <text evidence="8">The phosphoenolpyruvate-dependent sugar phosphotransferase system (sugar PTS), a major carbohydrate active transport system, catalyzes the phosphorylation of incoming sugar substrates concomitantly with their translocation across the cell membrane. The enzyme II UlaABC PTS system is involved in ascorbate transport.</text>
</comment>
<organism evidence="13 14">
    <name type="scientific">Brachybacterium kimchii</name>
    <dbReference type="NCBI Taxonomy" id="2942909"/>
    <lineage>
        <taxon>Bacteria</taxon>
        <taxon>Bacillati</taxon>
        <taxon>Actinomycetota</taxon>
        <taxon>Actinomycetes</taxon>
        <taxon>Micrococcales</taxon>
        <taxon>Dermabacteraceae</taxon>
        <taxon>Brachybacterium</taxon>
    </lineage>
</organism>
<evidence type="ECO:0000256" key="10">
    <source>
        <dbReference type="ARBA" id="ARBA00042072"/>
    </source>
</evidence>
<keyword evidence="4" id="KW-0597">Phosphoprotein</keyword>
<dbReference type="RefSeq" id="WP_249478077.1">
    <property type="nucleotide sequence ID" value="NZ_CP097218.1"/>
</dbReference>
<keyword evidence="14" id="KW-1185">Reference proteome</keyword>
<evidence type="ECO:0000256" key="4">
    <source>
        <dbReference type="ARBA" id="ARBA00022553"/>
    </source>
</evidence>
<dbReference type="Proteomes" id="UP001055868">
    <property type="component" value="Chromosome"/>
</dbReference>
<feature type="region of interest" description="Disordered" evidence="11">
    <location>
        <begin position="160"/>
        <end position="201"/>
    </location>
</feature>
<dbReference type="SUPFAM" id="SSF52794">
    <property type="entry name" value="PTS system IIB component-like"/>
    <property type="match status" value="1"/>
</dbReference>
<evidence type="ECO:0000256" key="5">
    <source>
        <dbReference type="ARBA" id="ARBA00022679"/>
    </source>
</evidence>
<evidence type="ECO:0000256" key="2">
    <source>
        <dbReference type="ARBA" id="ARBA00022448"/>
    </source>
</evidence>
<gene>
    <name evidence="13" type="ORF">M4486_14955</name>
</gene>
<comment type="subcellular location">
    <subcellularLocation>
        <location evidence="1">Cytoplasm</location>
    </subcellularLocation>
</comment>
<name>A0ABY4N645_9MICO</name>
<sequence length="303" mass="30504">MSPSSASTIADLLPRSAIALDVAAEDRTAAIRAAGDLLSRAGNAGATYTDAMIRTVEEHGPYIVITPGFALAHARPDDSVARTGMSFVRLAEPVVFGHETNDPVTIVMALAAADDSAHQHALAALAGALADPGRRAALDTASSAEEVLAALDGDAAASAAGMGDTAASPQAGSAAQATSPADPRAPGEAPASAGPAPADPAALADAVPSKNLILTVCGNGLGTSLFLKNTAEQVLDRWGWSPYLTVEATDTISAKGRAKEADFLLTSGAIAQTLGDVGAPVEVIENFTSQAEIDAALRRLYAV</sequence>
<keyword evidence="2" id="KW-0813">Transport</keyword>
<dbReference type="Gene3D" id="3.40.930.10">
    <property type="entry name" value="Mannitol-specific EII, Chain A"/>
    <property type="match status" value="1"/>
</dbReference>
<proteinExistence type="predicted"/>
<evidence type="ECO:0000259" key="12">
    <source>
        <dbReference type="PROSITE" id="PS51094"/>
    </source>
</evidence>
<protein>
    <recommendedName>
        <fullName evidence="9">Ascorbate-specific PTS system EIIA component</fullName>
    </recommendedName>
    <alternativeName>
        <fullName evidence="10">Ascorbate-specific phosphotransferase enzyme IIA component</fullName>
    </alternativeName>
</protein>
<keyword evidence="5" id="KW-0808">Transferase</keyword>
<evidence type="ECO:0000256" key="7">
    <source>
        <dbReference type="ARBA" id="ARBA00022777"/>
    </source>
</evidence>
<evidence type="ECO:0000256" key="8">
    <source>
        <dbReference type="ARBA" id="ARBA00037387"/>
    </source>
</evidence>